<dbReference type="AlphaFoldDB" id="A0AAV5KRH7"/>
<gene>
    <name evidence="1" type="ORF">SLEP1_g36278</name>
</gene>
<evidence type="ECO:0000313" key="2">
    <source>
        <dbReference type="Proteomes" id="UP001054252"/>
    </source>
</evidence>
<sequence>MRGTKDGEEVPNPNRDVWLNNDGLLTNWLLGRMNEEALNLVLKEQLATKRGDNESLEDFIRKFKGTCDRLAAINKPLDDLDRVLQLSRVVGIRYQPYNLAVLSKAPYPTFNQYIVGLPNNQKDMQTTRQESKDKTPIYAQVFVAQRRRGNRGRGYGTRNFNSRGKGHIALKCWHRFDHAYQSEGLPQALATLTMMKDRDQNVYIDTGATDHMIADPVNKFPGGIFLSQAKYAKDILCRASMLEAFAIATPMAIKDTITLRDNELVNDQEYRKLVGALQ</sequence>
<reference evidence="1 2" key="1">
    <citation type="journal article" date="2021" name="Commun. Biol.">
        <title>The genome of Shorea leprosula (Dipterocarpaceae) highlights the ecological relevance of drought in aseasonal tropical rainforests.</title>
        <authorList>
            <person name="Ng K.K.S."/>
            <person name="Kobayashi M.J."/>
            <person name="Fawcett J.A."/>
            <person name="Hatakeyama M."/>
            <person name="Paape T."/>
            <person name="Ng C.H."/>
            <person name="Ang C.C."/>
            <person name="Tnah L.H."/>
            <person name="Lee C.T."/>
            <person name="Nishiyama T."/>
            <person name="Sese J."/>
            <person name="O'Brien M.J."/>
            <person name="Copetti D."/>
            <person name="Mohd Noor M.I."/>
            <person name="Ong R.C."/>
            <person name="Putra M."/>
            <person name="Sireger I.Z."/>
            <person name="Indrioko S."/>
            <person name="Kosugi Y."/>
            <person name="Izuno A."/>
            <person name="Isagi Y."/>
            <person name="Lee S.L."/>
            <person name="Shimizu K.K."/>
        </authorList>
    </citation>
    <scope>NUCLEOTIDE SEQUENCE [LARGE SCALE GENOMIC DNA]</scope>
    <source>
        <strain evidence="1">214</strain>
    </source>
</reference>
<organism evidence="1 2">
    <name type="scientific">Rubroshorea leprosula</name>
    <dbReference type="NCBI Taxonomy" id="152421"/>
    <lineage>
        <taxon>Eukaryota</taxon>
        <taxon>Viridiplantae</taxon>
        <taxon>Streptophyta</taxon>
        <taxon>Embryophyta</taxon>
        <taxon>Tracheophyta</taxon>
        <taxon>Spermatophyta</taxon>
        <taxon>Magnoliopsida</taxon>
        <taxon>eudicotyledons</taxon>
        <taxon>Gunneridae</taxon>
        <taxon>Pentapetalae</taxon>
        <taxon>rosids</taxon>
        <taxon>malvids</taxon>
        <taxon>Malvales</taxon>
        <taxon>Dipterocarpaceae</taxon>
        <taxon>Rubroshorea</taxon>
    </lineage>
</organism>
<dbReference type="EMBL" id="BPVZ01000074">
    <property type="protein sequence ID" value="GKV27068.1"/>
    <property type="molecule type" value="Genomic_DNA"/>
</dbReference>
<keyword evidence="2" id="KW-1185">Reference proteome</keyword>
<dbReference type="PANTHER" id="PTHR47481">
    <property type="match status" value="1"/>
</dbReference>
<name>A0AAV5KRH7_9ROSI</name>
<dbReference type="PANTHER" id="PTHR47481:SF10">
    <property type="entry name" value="COPIA-LIKE POLYPROTEIN_RETROTRANSPOSON"/>
    <property type="match status" value="1"/>
</dbReference>
<proteinExistence type="predicted"/>
<protein>
    <submittedName>
        <fullName evidence="1">Uncharacterized protein</fullName>
    </submittedName>
</protein>
<comment type="caution">
    <text evidence="1">The sequence shown here is derived from an EMBL/GenBank/DDBJ whole genome shotgun (WGS) entry which is preliminary data.</text>
</comment>
<evidence type="ECO:0000313" key="1">
    <source>
        <dbReference type="EMBL" id="GKV27068.1"/>
    </source>
</evidence>
<accession>A0AAV5KRH7</accession>
<dbReference type="Proteomes" id="UP001054252">
    <property type="component" value="Unassembled WGS sequence"/>
</dbReference>